<evidence type="ECO:0000256" key="1">
    <source>
        <dbReference type="SAM" id="SignalP"/>
    </source>
</evidence>
<keyword evidence="1" id="KW-0732">Signal</keyword>
<dbReference type="InterPro" id="IPR025113">
    <property type="entry name" value="TRL-like"/>
</dbReference>
<sequence>MNKKLFLKLLLIGTAFTGIVNCATMGVGGFDTAGILYSDIARSEEYSTKIGAKEGKSCQSAILTLIAFGDASIPGAAKEGKISQVSTVAFEEVKILLGSIYRKNCTIVTGN</sequence>
<organism evidence="2 3">
    <name type="scientific">Leptospira gomenensis</name>
    <dbReference type="NCBI Taxonomy" id="2484974"/>
    <lineage>
        <taxon>Bacteria</taxon>
        <taxon>Pseudomonadati</taxon>
        <taxon>Spirochaetota</taxon>
        <taxon>Spirochaetia</taxon>
        <taxon>Leptospirales</taxon>
        <taxon>Leptospiraceae</taxon>
        <taxon>Leptospira</taxon>
    </lineage>
</organism>
<protein>
    <recommendedName>
        <fullName evidence="4">TRL-like family protein</fullName>
    </recommendedName>
</protein>
<comment type="caution">
    <text evidence="2">The sequence shown here is derived from an EMBL/GenBank/DDBJ whole genome shotgun (WGS) entry which is preliminary data.</text>
</comment>
<name>A0A5F1YD65_9LEPT</name>
<proteinExistence type="predicted"/>
<reference evidence="2" key="1">
    <citation type="journal article" date="2019" name="PLoS Negl. Trop. Dis.">
        <title>Revisiting the worldwide diversity of Leptospira species in the environment.</title>
        <authorList>
            <person name="Vincent A.T."/>
            <person name="Schiettekatte O."/>
            <person name="Bourhy P."/>
            <person name="Veyrier F.J."/>
            <person name="Picardeau M."/>
        </authorList>
    </citation>
    <scope>NUCLEOTIDE SEQUENCE [LARGE SCALE GENOMIC DNA]</scope>
    <source>
        <strain evidence="2">201800299</strain>
    </source>
</reference>
<feature type="signal peptide" evidence="1">
    <location>
        <begin position="1"/>
        <end position="22"/>
    </location>
</feature>
<evidence type="ECO:0000313" key="3">
    <source>
        <dbReference type="Proteomes" id="UP000298277"/>
    </source>
</evidence>
<gene>
    <name evidence="2" type="ORF">EHQ17_07025</name>
</gene>
<dbReference type="Pfam" id="PF13146">
    <property type="entry name" value="TRL"/>
    <property type="match status" value="1"/>
</dbReference>
<keyword evidence="3" id="KW-1185">Reference proteome</keyword>
<accession>A0A5F1YD65</accession>
<dbReference type="EMBL" id="RQFA01000032">
    <property type="protein sequence ID" value="TGK35186.1"/>
    <property type="molecule type" value="Genomic_DNA"/>
</dbReference>
<dbReference type="Proteomes" id="UP000298277">
    <property type="component" value="Unassembled WGS sequence"/>
</dbReference>
<evidence type="ECO:0000313" key="2">
    <source>
        <dbReference type="EMBL" id="TGK35186.1"/>
    </source>
</evidence>
<dbReference type="OrthoDB" id="9800727at2"/>
<feature type="chain" id="PRO_5043206744" description="TRL-like family protein" evidence="1">
    <location>
        <begin position="23"/>
        <end position="111"/>
    </location>
</feature>
<evidence type="ECO:0008006" key="4">
    <source>
        <dbReference type="Google" id="ProtNLM"/>
    </source>
</evidence>
<dbReference type="AlphaFoldDB" id="A0A5F1YD65"/>
<dbReference type="RefSeq" id="WP_135592405.1">
    <property type="nucleotide sequence ID" value="NZ_RQEZ01000105.1"/>
</dbReference>